<evidence type="ECO:0000256" key="4">
    <source>
        <dbReference type="ARBA" id="ARBA00022490"/>
    </source>
</evidence>
<dbReference type="EC" id="3.5.1.2" evidence="12"/>
<dbReference type="InterPro" id="IPR010139">
    <property type="entry name" value="Imidazole-glycPsynth_HisH"/>
</dbReference>
<comment type="caution">
    <text evidence="15">The sequence shown here is derived from an EMBL/GenBank/DDBJ whole genome shotgun (WGS) entry which is preliminary data.</text>
</comment>
<dbReference type="NCBIfam" id="TIGR01855">
    <property type="entry name" value="IMP_synth_hisH"/>
    <property type="match status" value="1"/>
</dbReference>
<name>A0A4R6NZ99_9GAMM</name>
<evidence type="ECO:0000256" key="3">
    <source>
        <dbReference type="ARBA" id="ARBA00011152"/>
    </source>
</evidence>
<keyword evidence="9 12" id="KW-0456">Lyase</keyword>
<dbReference type="GO" id="GO:0004359">
    <property type="term" value="F:glutaminase activity"/>
    <property type="evidence" value="ECO:0007669"/>
    <property type="project" value="UniProtKB-EC"/>
</dbReference>
<feature type="active site" description="Nucleophile" evidence="12 13">
    <location>
        <position position="77"/>
    </location>
</feature>
<keyword evidence="6 12" id="KW-0378">Hydrolase</keyword>
<keyword evidence="7 12" id="KW-0315">Glutamine amidotransferase</keyword>
<dbReference type="SUPFAM" id="SSF52317">
    <property type="entry name" value="Class I glutamine amidotransferase-like"/>
    <property type="match status" value="1"/>
</dbReference>
<feature type="domain" description="Glutamine amidotransferase" evidence="14">
    <location>
        <begin position="32"/>
        <end position="192"/>
    </location>
</feature>
<dbReference type="Pfam" id="PF00117">
    <property type="entry name" value="GATase"/>
    <property type="match status" value="1"/>
</dbReference>
<evidence type="ECO:0000256" key="12">
    <source>
        <dbReference type="HAMAP-Rule" id="MF_00278"/>
    </source>
</evidence>
<dbReference type="OrthoDB" id="9807137at2"/>
<dbReference type="RefSeq" id="WP_133540392.1">
    <property type="nucleotide sequence ID" value="NZ_SNXI01000016.1"/>
</dbReference>
<evidence type="ECO:0000256" key="10">
    <source>
        <dbReference type="ARBA" id="ARBA00047838"/>
    </source>
</evidence>
<dbReference type="Gene3D" id="3.40.50.880">
    <property type="match status" value="1"/>
</dbReference>
<dbReference type="GO" id="GO:0016829">
    <property type="term" value="F:lyase activity"/>
    <property type="evidence" value="ECO:0007669"/>
    <property type="project" value="UniProtKB-KW"/>
</dbReference>
<keyword evidence="8 12" id="KW-0368">Histidine biosynthesis</keyword>
<comment type="subcellular location">
    <subcellularLocation>
        <location evidence="1 12">Cytoplasm</location>
    </subcellularLocation>
</comment>
<evidence type="ECO:0000256" key="8">
    <source>
        <dbReference type="ARBA" id="ARBA00023102"/>
    </source>
</evidence>
<keyword evidence="16" id="KW-1185">Reference proteome</keyword>
<keyword evidence="5 12" id="KW-0028">Amino-acid biosynthesis</keyword>
<evidence type="ECO:0000256" key="13">
    <source>
        <dbReference type="PIRSR" id="PIRSR000495-1"/>
    </source>
</evidence>
<protein>
    <recommendedName>
        <fullName evidence="12">Imidazole glycerol phosphate synthase subunit HisH</fullName>
        <ecNumber evidence="12">4.3.2.10</ecNumber>
    </recommendedName>
    <alternativeName>
        <fullName evidence="12">IGP synthase glutaminase subunit</fullName>
        <ecNumber evidence="12">3.5.1.2</ecNumber>
    </alternativeName>
    <alternativeName>
        <fullName evidence="12">IGP synthase subunit HisH</fullName>
    </alternativeName>
    <alternativeName>
        <fullName evidence="12">ImGP synthase subunit HisH</fullName>
        <shortName evidence="12">IGPS subunit HisH</shortName>
    </alternativeName>
</protein>
<sequence>MKLVIVDTECANLTSVRFAFERLGIEPVITDDIAEIQAAERVILPGVGTAAAAMRNLQRKQLVQPLRELTQPVLGICLGMQLMTSHSEEGDVDCLGVIPAQTKRMQVGELPLPHMGWNTIEPGNDNPLVNNDESPFCYFVHSYAVAEDEFTIARCRYGDSFAAMIKKDNFIGAQFHPERSGAAGRAILKRFLESGTC</sequence>
<comment type="catalytic activity">
    <reaction evidence="10 12">
        <text>5-[(5-phospho-1-deoxy-D-ribulos-1-ylimino)methylamino]-1-(5-phospho-beta-D-ribosyl)imidazole-4-carboxamide + L-glutamine = D-erythro-1-(imidazol-4-yl)glycerol 3-phosphate + 5-amino-1-(5-phospho-beta-D-ribosyl)imidazole-4-carboxamide + L-glutamate + H(+)</text>
        <dbReference type="Rhea" id="RHEA:24793"/>
        <dbReference type="ChEBI" id="CHEBI:15378"/>
        <dbReference type="ChEBI" id="CHEBI:29985"/>
        <dbReference type="ChEBI" id="CHEBI:58278"/>
        <dbReference type="ChEBI" id="CHEBI:58359"/>
        <dbReference type="ChEBI" id="CHEBI:58475"/>
        <dbReference type="ChEBI" id="CHEBI:58525"/>
        <dbReference type="EC" id="4.3.2.10"/>
    </reaction>
</comment>
<dbReference type="EC" id="4.3.2.10" evidence="12"/>
<evidence type="ECO:0000256" key="6">
    <source>
        <dbReference type="ARBA" id="ARBA00022801"/>
    </source>
</evidence>
<dbReference type="PROSITE" id="PS51273">
    <property type="entry name" value="GATASE_TYPE_1"/>
    <property type="match status" value="1"/>
</dbReference>
<feature type="active site" evidence="12 13">
    <location>
        <position position="176"/>
    </location>
</feature>
<reference evidence="15 16" key="1">
    <citation type="submission" date="2019-03" db="EMBL/GenBank/DDBJ databases">
        <title>Freshwater and sediment microbial communities from various areas in North America, analyzing microbe dynamics in response to fracking.</title>
        <authorList>
            <person name="Lamendella R."/>
        </authorList>
    </citation>
    <scope>NUCLEOTIDE SEQUENCE [LARGE SCALE GENOMIC DNA]</scope>
    <source>
        <strain evidence="15 16">18_TX</strain>
    </source>
</reference>
<evidence type="ECO:0000313" key="16">
    <source>
        <dbReference type="Proteomes" id="UP000295531"/>
    </source>
</evidence>
<evidence type="ECO:0000256" key="2">
    <source>
        <dbReference type="ARBA" id="ARBA00005091"/>
    </source>
</evidence>
<dbReference type="GO" id="GO:0005737">
    <property type="term" value="C:cytoplasm"/>
    <property type="evidence" value="ECO:0007669"/>
    <property type="project" value="UniProtKB-SubCell"/>
</dbReference>
<comment type="pathway">
    <text evidence="2 12">Amino-acid biosynthesis; L-histidine biosynthesis; L-histidine from 5-phospho-alpha-D-ribose 1-diphosphate: step 5/9.</text>
</comment>
<dbReference type="InterPro" id="IPR029062">
    <property type="entry name" value="Class_I_gatase-like"/>
</dbReference>
<dbReference type="FunFam" id="3.40.50.880:FF:000009">
    <property type="entry name" value="Imidazole glycerol phosphate synthase subunit HisH"/>
    <property type="match status" value="1"/>
</dbReference>
<proteinExistence type="inferred from homology"/>
<evidence type="ECO:0000256" key="9">
    <source>
        <dbReference type="ARBA" id="ARBA00023239"/>
    </source>
</evidence>
<dbReference type="AlphaFoldDB" id="A0A4R6NZ99"/>
<dbReference type="GO" id="GO:0000105">
    <property type="term" value="P:L-histidine biosynthetic process"/>
    <property type="evidence" value="ECO:0007669"/>
    <property type="project" value="UniProtKB-UniRule"/>
</dbReference>
<dbReference type="EMBL" id="SNXI01000016">
    <property type="protein sequence ID" value="TDP29959.1"/>
    <property type="molecule type" value="Genomic_DNA"/>
</dbReference>
<dbReference type="InterPro" id="IPR017926">
    <property type="entry name" value="GATASE"/>
</dbReference>
<feature type="active site" evidence="12 13">
    <location>
        <position position="178"/>
    </location>
</feature>
<comment type="catalytic activity">
    <reaction evidence="11 12">
        <text>L-glutamine + H2O = L-glutamate + NH4(+)</text>
        <dbReference type="Rhea" id="RHEA:15889"/>
        <dbReference type="ChEBI" id="CHEBI:15377"/>
        <dbReference type="ChEBI" id="CHEBI:28938"/>
        <dbReference type="ChEBI" id="CHEBI:29985"/>
        <dbReference type="ChEBI" id="CHEBI:58359"/>
        <dbReference type="EC" id="3.5.1.2"/>
    </reaction>
</comment>
<evidence type="ECO:0000256" key="1">
    <source>
        <dbReference type="ARBA" id="ARBA00004496"/>
    </source>
</evidence>
<evidence type="ECO:0000259" key="14">
    <source>
        <dbReference type="Pfam" id="PF00117"/>
    </source>
</evidence>
<dbReference type="PANTHER" id="PTHR42701">
    <property type="entry name" value="IMIDAZOLE GLYCEROL PHOSPHATE SYNTHASE SUBUNIT HISH"/>
    <property type="match status" value="1"/>
</dbReference>
<comment type="subunit">
    <text evidence="3 12">Heterodimer of HisH and HisF.</text>
</comment>
<dbReference type="CDD" id="cd01748">
    <property type="entry name" value="GATase1_IGP_Synthase"/>
    <property type="match status" value="1"/>
</dbReference>
<accession>A0A4R6NZ99</accession>
<evidence type="ECO:0000256" key="7">
    <source>
        <dbReference type="ARBA" id="ARBA00022962"/>
    </source>
</evidence>
<comment type="function">
    <text evidence="12">IGPS catalyzes the conversion of PRFAR and glutamine to IGP, AICAR and glutamate. The HisH subunit catalyzes the hydrolysis of glutamine to glutamate and ammonia as part of the synthesis of IGP and AICAR. The resulting ammonia molecule is channeled to the active site of HisF.</text>
</comment>
<dbReference type="Proteomes" id="UP000295531">
    <property type="component" value="Unassembled WGS sequence"/>
</dbReference>
<dbReference type="PANTHER" id="PTHR42701:SF1">
    <property type="entry name" value="IMIDAZOLE GLYCEROL PHOSPHATE SYNTHASE SUBUNIT HISH"/>
    <property type="match status" value="1"/>
</dbReference>
<dbReference type="UniPathway" id="UPA00031">
    <property type="reaction ID" value="UER00010"/>
</dbReference>
<dbReference type="HAMAP" id="MF_00278">
    <property type="entry name" value="HisH"/>
    <property type="match status" value="1"/>
</dbReference>
<evidence type="ECO:0000256" key="11">
    <source>
        <dbReference type="ARBA" id="ARBA00049534"/>
    </source>
</evidence>
<evidence type="ECO:0000256" key="5">
    <source>
        <dbReference type="ARBA" id="ARBA00022605"/>
    </source>
</evidence>
<dbReference type="GO" id="GO:0000107">
    <property type="term" value="F:imidazoleglycerol-phosphate synthase activity"/>
    <property type="evidence" value="ECO:0007669"/>
    <property type="project" value="UniProtKB-UniRule"/>
</dbReference>
<organism evidence="15 16">
    <name type="scientific">Idiomarina aquatica</name>
    <dbReference type="NCBI Taxonomy" id="1327752"/>
    <lineage>
        <taxon>Bacteria</taxon>
        <taxon>Pseudomonadati</taxon>
        <taxon>Pseudomonadota</taxon>
        <taxon>Gammaproteobacteria</taxon>
        <taxon>Alteromonadales</taxon>
        <taxon>Idiomarinaceae</taxon>
        <taxon>Idiomarina</taxon>
    </lineage>
</organism>
<keyword evidence="4 12" id="KW-0963">Cytoplasm</keyword>
<evidence type="ECO:0000313" key="15">
    <source>
        <dbReference type="EMBL" id="TDP29959.1"/>
    </source>
</evidence>
<dbReference type="PIRSF" id="PIRSF000495">
    <property type="entry name" value="Amidotransf_hisH"/>
    <property type="match status" value="1"/>
</dbReference>
<gene>
    <name evidence="12" type="primary">hisH</name>
    <name evidence="15" type="ORF">DEU29_11660</name>
</gene>